<proteinExistence type="inferred from homology"/>
<dbReference type="FunFam" id="3.30.870.10:FF:000001">
    <property type="entry name" value="Polyphosphate kinase"/>
    <property type="match status" value="1"/>
</dbReference>
<dbReference type="NCBIfam" id="TIGR03705">
    <property type="entry name" value="poly_P_kin"/>
    <property type="match status" value="1"/>
</dbReference>
<dbReference type="Pfam" id="PF02503">
    <property type="entry name" value="PP_kinase"/>
    <property type="match status" value="1"/>
</dbReference>
<dbReference type="AlphaFoldDB" id="A0A2A8CX75"/>
<sequence length="716" mass="82240">MHEPCRPFVTSESPLARAVQPQRVPEEADVDHPSLFFNRELSWLDFNWRVLQMARDDRTPLLERLRFLSITAQNLDGFIRKRIGGLKRQAAAGVTTLSPDGRTPEEQLAHIVRAVRPMYSALGHTWDQLEPAMEEEIGLRIRDYADLGDAQKQKLAAYFRKNIFPILTPLAVDPGRPFPFISNMSLSLAVLLRHPDRGTQHFARVKVPTSRARWLSLDEPLHFVPIEQVIAHHVNELFRGMTVEGVYAFRVTRNADVRRDEEEADDLIEMISERLRERRFAPVVRLEVDRDMPESVRSFLMEKLSIGPEDVYVAERVIDFTDVRVLADLHVPDDRYRKDLRFSKWTPLTPPRLRRGVGRESGDIFSVIRDNDLLVHHPYDSFEESVQRFIEEAAADPQVLAIKQTLYRTSEDSPIVDALIDAAESGKQVAVLVEVKARFDEEKNIAWGRKLEDAGVHVAYGLVGLKTHAQAAVVVRREDDGLRTYVHASTGNYNTQTARQYTDYGLLTCDRNIGYDFTNLFHYLTGYAPEQSYREVVVAPQEMRDHFLEMIRREVRHQEEHGNGHIMVKINELGDSKIISELYRASQAGVQIDLAIRSHCRLRPGLDGYSDSIRVVSIVGRFLEHDRAFYFHNNGDPAVYIGSADWQRSRLDDRVEAAVPITDETQRQRVIHTLKRAMNDPRTAWELQSDGRYVQRVPDEGELGYQEQLMAAARNR</sequence>
<comment type="similarity">
    <text evidence="8 9">Belongs to the polyphosphate kinase 1 (PPK1) family.</text>
</comment>
<dbReference type="PANTHER" id="PTHR30218:SF0">
    <property type="entry name" value="POLYPHOSPHATE KINASE"/>
    <property type="match status" value="1"/>
</dbReference>
<keyword evidence="2 8" id="KW-0808">Transferase</keyword>
<keyword evidence="15" id="KW-1185">Reference proteome</keyword>
<evidence type="ECO:0000256" key="1">
    <source>
        <dbReference type="ARBA" id="ARBA00022553"/>
    </source>
</evidence>
<evidence type="ECO:0000256" key="6">
    <source>
        <dbReference type="ARBA" id="ARBA00022840"/>
    </source>
</evidence>
<evidence type="ECO:0000259" key="12">
    <source>
        <dbReference type="Pfam" id="PF13090"/>
    </source>
</evidence>
<dbReference type="Pfam" id="PF17941">
    <property type="entry name" value="PP_kinase_C_1"/>
    <property type="match status" value="1"/>
</dbReference>
<dbReference type="InterPro" id="IPR025200">
    <property type="entry name" value="PPK_C_dom2"/>
</dbReference>
<evidence type="ECO:0000256" key="5">
    <source>
        <dbReference type="ARBA" id="ARBA00022777"/>
    </source>
</evidence>
<dbReference type="InterPro" id="IPR041108">
    <property type="entry name" value="PP_kinase_C_1"/>
</dbReference>
<dbReference type="InterPro" id="IPR036830">
    <property type="entry name" value="PP_kinase_middle_dom_sf"/>
</dbReference>
<feature type="binding site" evidence="8">
    <location>
        <position position="501"/>
    </location>
    <ligand>
        <name>ATP</name>
        <dbReference type="ChEBI" id="CHEBI:30616"/>
    </ligand>
</feature>
<dbReference type="HAMAP" id="MF_00347">
    <property type="entry name" value="Polyphosphate_kinase"/>
    <property type="match status" value="1"/>
</dbReference>
<feature type="domain" description="Polyphosphate kinase N-terminal" evidence="11">
    <location>
        <begin position="36"/>
        <end position="136"/>
    </location>
</feature>
<keyword evidence="7 8" id="KW-0460">Magnesium</keyword>
<name>A0A2A8CX75_9BACT</name>
<dbReference type="Proteomes" id="UP000220102">
    <property type="component" value="Unassembled WGS sequence"/>
</dbReference>
<dbReference type="NCBIfam" id="NF003918">
    <property type="entry name" value="PRK05443.1-2"/>
    <property type="match status" value="1"/>
</dbReference>
<evidence type="ECO:0000259" key="11">
    <source>
        <dbReference type="Pfam" id="PF13089"/>
    </source>
</evidence>
<evidence type="ECO:0000259" key="10">
    <source>
        <dbReference type="Pfam" id="PF02503"/>
    </source>
</evidence>
<feature type="binding site" evidence="8">
    <location>
        <position position="408"/>
    </location>
    <ligand>
        <name>Mg(2+)</name>
        <dbReference type="ChEBI" id="CHEBI:18420"/>
    </ligand>
</feature>
<dbReference type="SUPFAM" id="SSF56024">
    <property type="entry name" value="Phospholipase D/nuclease"/>
    <property type="match status" value="2"/>
</dbReference>
<gene>
    <name evidence="14" type="primary">ppk1</name>
    <name evidence="8" type="synonym">ppk</name>
    <name evidence="14" type="ORF">CRI94_12940</name>
</gene>
<dbReference type="PANTHER" id="PTHR30218">
    <property type="entry name" value="POLYPHOSPHATE KINASE"/>
    <property type="match status" value="1"/>
</dbReference>
<dbReference type="InterPro" id="IPR025198">
    <property type="entry name" value="PPK_N_dom"/>
</dbReference>
<dbReference type="Gene3D" id="3.30.870.10">
    <property type="entry name" value="Endonuclease Chain A"/>
    <property type="match status" value="2"/>
</dbReference>
<dbReference type="Pfam" id="PF13090">
    <property type="entry name" value="PP_kinase_C"/>
    <property type="match status" value="1"/>
</dbReference>
<comment type="function">
    <text evidence="8 9">Catalyzes the reversible transfer of the terminal phosphate of ATP to form a long-chain polyphosphate (polyP).</text>
</comment>
<evidence type="ECO:0000256" key="8">
    <source>
        <dbReference type="HAMAP-Rule" id="MF_00347"/>
    </source>
</evidence>
<dbReference type="CDD" id="cd09165">
    <property type="entry name" value="PLDc_PaPPK1_C1_like"/>
    <property type="match status" value="1"/>
</dbReference>
<keyword evidence="4 8" id="KW-0547">Nucleotide-binding</keyword>
<evidence type="ECO:0000313" key="15">
    <source>
        <dbReference type="Proteomes" id="UP000220102"/>
    </source>
</evidence>
<keyword evidence="1 8" id="KW-0597">Phosphoprotein</keyword>
<comment type="PTM">
    <text evidence="8 9">An intermediate of this reaction is the autophosphorylated ppk in which a phosphate is covalently linked to a histidine residue through a N-P bond.</text>
</comment>
<dbReference type="SUPFAM" id="SSF140356">
    <property type="entry name" value="PPK N-terminal domain-like"/>
    <property type="match status" value="1"/>
</dbReference>
<protein>
    <recommendedName>
        <fullName evidence="8 9">Polyphosphate kinase</fullName>
        <ecNumber evidence="8 9">2.7.4.1</ecNumber>
    </recommendedName>
    <alternativeName>
        <fullName evidence="8">ATP-polyphosphate phosphotransferase</fullName>
    </alternativeName>
    <alternativeName>
        <fullName evidence="8">Polyphosphoric acid kinase</fullName>
    </alternativeName>
</protein>
<evidence type="ECO:0000256" key="4">
    <source>
        <dbReference type="ARBA" id="ARBA00022741"/>
    </source>
</evidence>
<evidence type="ECO:0000259" key="13">
    <source>
        <dbReference type="Pfam" id="PF17941"/>
    </source>
</evidence>
<feature type="domain" description="Polyphosphate kinase C-terminal" evidence="12">
    <location>
        <begin position="537"/>
        <end position="697"/>
    </location>
</feature>
<dbReference type="NCBIfam" id="NF003921">
    <property type="entry name" value="PRK05443.2-2"/>
    <property type="match status" value="1"/>
</dbReference>
<feature type="domain" description="Polyphosphate kinase middle" evidence="10">
    <location>
        <begin position="151"/>
        <end position="323"/>
    </location>
</feature>
<dbReference type="EC" id="2.7.4.1" evidence="8 9"/>
<dbReference type="GO" id="GO:0046872">
    <property type="term" value="F:metal ion binding"/>
    <property type="evidence" value="ECO:0007669"/>
    <property type="project" value="UniProtKB-KW"/>
</dbReference>
<keyword evidence="3 8" id="KW-0479">Metal-binding</keyword>
<feature type="binding site" evidence="8">
    <location>
        <position position="438"/>
    </location>
    <ligand>
        <name>Mg(2+)</name>
        <dbReference type="ChEBI" id="CHEBI:18420"/>
    </ligand>
</feature>
<dbReference type="SUPFAM" id="SSF143724">
    <property type="entry name" value="PHP14-like"/>
    <property type="match status" value="1"/>
</dbReference>
<feature type="binding site" evidence="8">
    <location>
        <position position="625"/>
    </location>
    <ligand>
        <name>ATP</name>
        <dbReference type="ChEBI" id="CHEBI:30616"/>
    </ligand>
</feature>
<dbReference type="Gene3D" id="3.30.1840.10">
    <property type="entry name" value="Polyphosphate kinase middle domain"/>
    <property type="match status" value="1"/>
</dbReference>
<dbReference type="Pfam" id="PF13089">
    <property type="entry name" value="PP_kinase_N"/>
    <property type="match status" value="1"/>
</dbReference>
<reference evidence="14 15" key="1">
    <citation type="submission" date="2017-10" db="EMBL/GenBank/DDBJ databases">
        <title>Draft genome of Longibacter Salinarum.</title>
        <authorList>
            <person name="Goh K.M."/>
            <person name="Shamsir M.S."/>
            <person name="Lim S.W."/>
        </authorList>
    </citation>
    <scope>NUCLEOTIDE SEQUENCE [LARGE SCALE GENOMIC DNA]</scope>
    <source>
        <strain evidence="14 15">KCTC 52045</strain>
    </source>
</reference>
<dbReference type="GO" id="GO:0008976">
    <property type="term" value="F:polyphosphate kinase activity"/>
    <property type="evidence" value="ECO:0007669"/>
    <property type="project" value="UniProtKB-UniRule"/>
</dbReference>
<evidence type="ECO:0000256" key="2">
    <source>
        <dbReference type="ARBA" id="ARBA00022679"/>
    </source>
</evidence>
<feature type="binding site" evidence="8">
    <location>
        <position position="74"/>
    </location>
    <ligand>
        <name>ATP</name>
        <dbReference type="ChEBI" id="CHEBI:30616"/>
    </ligand>
</feature>
<evidence type="ECO:0000313" key="14">
    <source>
        <dbReference type="EMBL" id="PEN12988.1"/>
    </source>
</evidence>
<comment type="cofactor">
    <cofactor evidence="8">
        <name>Mg(2+)</name>
        <dbReference type="ChEBI" id="CHEBI:18420"/>
    </cofactor>
</comment>
<accession>A0A2A8CX75</accession>
<feature type="binding site" evidence="8">
    <location>
        <position position="597"/>
    </location>
    <ligand>
        <name>ATP</name>
        <dbReference type="ChEBI" id="CHEBI:30616"/>
    </ligand>
</feature>
<dbReference type="NCBIfam" id="NF003917">
    <property type="entry name" value="PRK05443.1-1"/>
    <property type="match status" value="1"/>
</dbReference>
<comment type="catalytic activity">
    <reaction evidence="8 9">
        <text>[phosphate](n) + ATP = [phosphate](n+1) + ADP</text>
        <dbReference type="Rhea" id="RHEA:19573"/>
        <dbReference type="Rhea" id="RHEA-COMP:9859"/>
        <dbReference type="Rhea" id="RHEA-COMP:14280"/>
        <dbReference type="ChEBI" id="CHEBI:16838"/>
        <dbReference type="ChEBI" id="CHEBI:30616"/>
        <dbReference type="ChEBI" id="CHEBI:456216"/>
        <dbReference type="EC" id="2.7.4.1"/>
    </reaction>
</comment>
<dbReference type="GO" id="GO:0009358">
    <property type="term" value="C:polyphosphate kinase complex"/>
    <property type="evidence" value="ECO:0007669"/>
    <property type="project" value="InterPro"/>
</dbReference>
<keyword evidence="5 8" id="KW-0418">Kinase</keyword>
<feature type="active site" description="Phosphohistidine intermediate" evidence="8">
    <location>
        <position position="468"/>
    </location>
</feature>
<dbReference type="Gene3D" id="1.20.58.310">
    <property type="entry name" value="Polyphosphate kinase N-terminal domain"/>
    <property type="match status" value="1"/>
</dbReference>
<dbReference type="InterPro" id="IPR036832">
    <property type="entry name" value="PPK_N_dom_sf"/>
</dbReference>
<dbReference type="EMBL" id="PDEQ01000006">
    <property type="protein sequence ID" value="PEN12988.1"/>
    <property type="molecule type" value="Genomic_DNA"/>
</dbReference>
<comment type="caution">
    <text evidence="14">The sequence shown here is derived from an EMBL/GenBank/DDBJ whole genome shotgun (WGS) entry which is preliminary data.</text>
</comment>
<dbReference type="GO" id="GO:0005524">
    <property type="term" value="F:ATP binding"/>
    <property type="evidence" value="ECO:0007669"/>
    <property type="project" value="UniProtKB-KW"/>
</dbReference>
<feature type="domain" description="Polyphosphate kinase C-terminal" evidence="13">
    <location>
        <begin position="363"/>
        <end position="528"/>
    </location>
</feature>
<dbReference type="GO" id="GO:0006799">
    <property type="term" value="P:polyphosphate biosynthetic process"/>
    <property type="evidence" value="ECO:0007669"/>
    <property type="project" value="UniProtKB-UniRule"/>
</dbReference>
<evidence type="ECO:0000256" key="9">
    <source>
        <dbReference type="RuleBase" id="RU003800"/>
    </source>
</evidence>
<dbReference type="OrthoDB" id="9761456at2"/>
<dbReference type="InterPro" id="IPR003414">
    <property type="entry name" value="PP_kinase"/>
</dbReference>
<keyword evidence="6 8" id="KW-0067">ATP-binding</keyword>
<evidence type="ECO:0000256" key="7">
    <source>
        <dbReference type="ARBA" id="ARBA00022842"/>
    </source>
</evidence>
<evidence type="ECO:0000256" key="3">
    <source>
        <dbReference type="ARBA" id="ARBA00022723"/>
    </source>
</evidence>
<dbReference type="InterPro" id="IPR024953">
    <property type="entry name" value="PP_kinase_middle"/>
</dbReference>
<organism evidence="14 15">
    <name type="scientific">Longibacter salinarum</name>
    <dbReference type="NCBI Taxonomy" id="1850348"/>
    <lineage>
        <taxon>Bacteria</taxon>
        <taxon>Pseudomonadati</taxon>
        <taxon>Rhodothermota</taxon>
        <taxon>Rhodothermia</taxon>
        <taxon>Rhodothermales</taxon>
        <taxon>Salisaetaceae</taxon>
        <taxon>Longibacter</taxon>
    </lineage>
</organism>
<dbReference type="PIRSF" id="PIRSF015589">
    <property type="entry name" value="PP_kinase"/>
    <property type="match status" value="1"/>
</dbReference>